<dbReference type="GO" id="GO:0002181">
    <property type="term" value="P:cytoplasmic translation"/>
    <property type="evidence" value="ECO:0007669"/>
    <property type="project" value="TreeGrafter"/>
</dbReference>
<keyword evidence="1" id="KW-0687">Ribonucleoprotein</keyword>
<protein>
    <submittedName>
        <fullName evidence="1">60S ribosomal protein L6</fullName>
    </submittedName>
</protein>
<accession>L9KRC8</accession>
<keyword evidence="1" id="KW-0689">Ribosomal protein</keyword>
<dbReference type="GO" id="GO:0003735">
    <property type="term" value="F:structural constituent of ribosome"/>
    <property type="evidence" value="ECO:0007669"/>
    <property type="project" value="InterPro"/>
</dbReference>
<sequence length="115" mass="13316">MYKYSAIKSRIEKKKEKVLAIIIKPIGEVKNGPTEDVHQKTFVIATSTKITISKVKIPKHLTDAYFKIKKLQKPRHQEGDIFDTEKEMLYEVDQKVVDSQILPQVKTVPQFQGYL</sequence>
<dbReference type="PANTHER" id="PTHR10715:SF0">
    <property type="entry name" value="LARGE RIBOSOMAL SUBUNIT PROTEIN EL6"/>
    <property type="match status" value="1"/>
</dbReference>
<dbReference type="STRING" id="246437.L9KRC8"/>
<dbReference type="GO" id="GO:0003723">
    <property type="term" value="F:RNA binding"/>
    <property type="evidence" value="ECO:0007669"/>
    <property type="project" value="TreeGrafter"/>
</dbReference>
<dbReference type="AlphaFoldDB" id="L9KRC8"/>
<dbReference type="InParanoid" id="L9KRC8"/>
<dbReference type="InterPro" id="IPR000915">
    <property type="entry name" value="60S_ribosomal_eL6"/>
</dbReference>
<name>L9KRC8_TUPCH</name>
<dbReference type="GO" id="GO:0000027">
    <property type="term" value="P:ribosomal large subunit assembly"/>
    <property type="evidence" value="ECO:0007669"/>
    <property type="project" value="TreeGrafter"/>
</dbReference>
<dbReference type="PANTHER" id="PTHR10715">
    <property type="entry name" value="60S RIBOSOMAL PROTEIN L6"/>
    <property type="match status" value="1"/>
</dbReference>
<reference evidence="2" key="2">
    <citation type="journal article" date="2013" name="Nat. Commun.">
        <title>Genome of the Chinese tree shrew.</title>
        <authorList>
            <person name="Fan Y."/>
            <person name="Huang Z.Y."/>
            <person name="Cao C.C."/>
            <person name="Chen C.S."/>
            <person name="Chen Y.X."/>
            <person name="Fan D.D."/>
            <person name="He J."/>
            <person name="Hou H.L."/>
            <person name="Hu L."/>
            <person name="Hu X.T."/>
            <person name="Jiang X.T."/>
            <person name="Lai R."/>
            <person name="Lang Y.S."/>
            <person name="Liang B."/>
            <person name="Liao S.G."/>
            <person name="Mu D."/>
            <person name="Ma Y.Y."/>
            <person name="Niu Y.Y."/>
            <person name="Sun X.Q."/>
            <person name="Xia J.Q."/>
            <person name="Xiao J."/>
            <person name="Xiong Z.Q."/>
            <person name="Xu L."/>
            <person name="Yang L."/>
            <person name="Zhang Y."/>
            <person name="Zhao W."/>
            <person name="Zhao X.D."/>
            <person name="Zheng Y.T."/>
            <person name="Zhou J.M."/>
            <person name="Zhu Y.B."/>
            <person name="Zhang G.J."/>
            <person name="Wang J."/>
            <person name="Yao Y.G."/>
        </authorList>
    </citation>
    <scope>NUCLEOTIDE SEQUENCE [LARGE SCALE GENOMIC DNA]</scope>
</reference>
<proteinExistence type="predicted"/>
<dbReference type="EMBL" id="KB320704">
    <property type="protein sequence ID" value="ELW65004.1"/>
    <property type="molecule type" value="Genomic_DNA"/>
</dbReference>
<reference evidence="2" key="1">
    <citation type="submission" date="2012-07" db="EMBL/GenBank/DDBJ databases">
        <title>Genome of the Chinese tree shrew, a rising model animal genetically related to primates.</title>
        <authorList>
            <person name="Zhang G."/>
            <person name="Fan Y."/>
            <person name="Yao Y."/>
            <person name="Huang Z."/>
        </authorList>
    </citation>
    <scope>NUCLEOTIDE SEQUENCE [LARGE SCALE GENOMIC DNA]</scope>
</reference>
<evidence type="ECO:0000313" key="2">
    <source>
        <dbReference type="Proteomes" id="UP000011518"/>
    </source>
</evidence>
<dbReference type="Proteomes" id="UP000011518">
    <property type="component" value="Unassembled WGS sequence"/>
</dbReference>
<organism evidence="1 2">
    <name type="scientific">Tupaia chinensis</name>
    <name type="common">Chinese tree shrew</name>
    <name type="synonym">Tupaia belangeri chinensis</name>
    <dbReference type="NCBI Taxonomy" id="246437"/>
    <lineage>
        <taxon>Eukaryota</taxon>
        <taxon>Metazoa</taxon>
        <taxon>Chordata</taxon>
        <taxon>Craniata</taxon>
        <taxon>Vertebrata</taxon>
        <taxon>Euteleostomi</taxon>
        <taxon>Mammalia</taxon>
        <taxon>Eutheria</taxon>
        <taxon>Euarchontoglires</taxon>
        <taxon>Scandentia</taxon>
        <taxon>Tupaiidae</taxon>
        <taxon>Tupaia</taxon>
    </lineage>
</organism>
<evidence type="ECO:0000313" key="1">
    <source>
        <dbReference type="EMBL" id="ELW65004.1"/>
    </source>
</evidence>
<keyword evidence="2" id="KW-1185">Reference proteome</keyword>
<gene>
    <name evidence="1" type="ORF">TREES_T100011983</name>
</gene>
<dbReference type="Pfam" id="PF01159">
    <property type="entry name" value="Ribosomal_L6e"/>
    <property type="match status" value="1"/>
</dbReference>
<dbReference type="GO" id="GO:0022625">
    <property type="term" value="C:cytosolic large ribosomal subunit"/>
    <property type="evidence" value="ECO:0007669"/>
    <property type="project" value="TreeGrafter"/>
</dbReference>